<dbReference type="VEuPathDB" id="VectorBase:RSAN_048685"/>
<proteinExistence type="predicted"/>
<dbReference type="Proteomes" id="UP000821837">
    <property type="component" value="Chromosome 8"/>
</dbReference>
<reference evidence="2" key="2">
    <citation type="submission" date="2021-09" db="EMBL/GenBank/DDBJ databases">
        <authorList>
            <person name="Jia N."/>
            <person name="Wang J."/>
            <person name="Shi W."/>
            <person name="Du L."/>
            <person name="Sun Y."/>
            <person name="Zhan W."/>
            <person name="Jiang J."/>
            <person name="Wang Q."/>
            <person name="Zhang B."/>
            <person name="Ji P."/>
            <person name="Sakyi L.B."/>
            <person name="Cui X."/>
            <person name="Yuan T."/>
            <person name="Jiang B."/>
            <person name="Yang W."/>
            <person name="Lam T.T.-Y."/>
            <person name="Chang Q."/>
            <person name="Ding S."/>
            <person name="Wang X."/>
            <person name="Zhu J."/>
            <person name="Ruan X."/>
            <person name="Zhao L."/>
            <person name="Wei J."/>
            <person name="Que T."/>
            <person name="Du C."/>
            <person name="Cheng J."/>
            <person name="Dai P."/>
            <person name="Han X."/>
            <person name="Huang E."/>
            <person name="Gao Y."/>
            <person name="Liu J."/>
            <person name="Shao H."/>
            <person name="Ye R."/>
            <person name="Li L."/>
            <person name="Wei W."/>
            <person name="Wang X."/>
            <person name="Wang C."/>
            <person name="Huo Q."/>
            <person name="Li W."/>
            <person name="Guo W."/>
            <person name="Chen H."/>
            <person name="Chen S."/>
            <person name="Zhou L."/>
            <person name="Zhou L."/>
            <person name="Ni X."/>
            <person name="Tian J."/>
            <person name="Zhou Y."/>
            <person name="Sheng Y."/>
            <person name="Liu T."/>
            <person name="Pan Y."/>
            <person name="Xia L."/>
            <person name="Li J."/>
            <person name="Zhao F."/>
            <person name="Cao W."/>
        </authorList>
    </citation>
    <scope>NUCLEOTIDE SEQUENCE</scope>
    <source>
        <strain evidence="2">Rsan-2018</strain>
        <tissue evidence="2">Larvae</tissue>
    </source>
</reference>
<evidence type="ECO:0000313" key="3">
    <source>
        <dbReference type="Proteomes" id="UP000821837"/>
    </source>
</evidence>
<feature type="compositionally biased region" description="Low complexity" evidence="1">
    <location>
        <begin position="109"/>
        <end position="121"/>
    </location>
</feature>
<dbReference type="VEuPathDB" id="VectorBase:RSAN_031411"/>
<feature type="region of interest" description="Disordered" evidence="1">
    <location>
        <begin position="66"/>
        <end position="141"/>
    </location>
</feature>
<dbReference type="AlphaFoldDB" id="A0A9D4PGB5"/>
<comment type="caution">
    <text evidence="2">The sequence shown here is derived from an EMBL/GenBank/DDBJ whole genome shotgun (WGS) entry which is preliminary data.</text>
</comment>
<dbReference type="EMBL" id="JABSTV010001254">
    <property type="protein sequence ID" value="KAH7939361.1"/>
    <property type="molecule type" value="Genomic_DNA"/>
</dbReference>
<organism evidence="2 3">
    <name type="scientific">Rhipicephalus sanguineus</name>
    <name type="common">Brown dog tick</name>
    <name type="synonym">Ixodes sanguineus</name>
    <dbReference type="NCBI Taxonomy" id="34632"/>
    <lineage>
        <taxon>Eukaryota</taxon>
        <taxon>Metazoa</taxon>
        <taxon>Ecdysozoa</taxon>
        <taxon>Arthropoda</taxon>
        <taxon>Chelicerata</taxon>
        <taxon>Arachnida</taxon>
        <taxon>Acari</taxon>
        <taxon>Parasitiformes</taxon>
        <taxon>Ixodida</taxon>
        <taxon>Ixodoidea</taxon>
        <taxon>Ixodidae</taxon>
        <taxon>Rhipicephalinae</taxon>
        <taxon>Rhipicephalus</taxon>
        <taxon>Rhipicephalus</taxon>
    </lineage>
</organism>
<feature type="compositionally biased region" description="Pro residues" evidence="1">
    <location>
        <begin position="122"/>
        <end position="136"/>
    </location>
</feature>
<gene>
    <name evidence="2" type="ORF">HPB52_011404</name>
</gene>
<evidence type="ECO:0000256" key="1">
    <source>
        <dbReference type="SAM" id="MobiDB-lite"/>
    </source>
</evidence>
<accession>A0A9D4PGB5</accession>
<evidence type="ECO:0000313" key="2">
    <source>
        <dbReference type="EMBL" id="KAH7939361.1"/>
    </source>
</evidence>
<name>A0A9D4PGB5_RHISA</name>
<reference evidence="2" key="1">
    <citation type="journal article" date="2020" name="Cell">
        <title>Large-Scale Comparative Analyses of Tick Genomes Elucidate Their Genetic Diversity and Vector Capacities.</title>
        <authorList>
            <consortium name="Tick Genome and Microbiome Consortium (TIGMIC)"/>
            <person name="Jia N."/>
            <person name="Wang J."/>
            <person name="Shi W."/>
            <person name="Du L."/>
            <person name="Sun Y."/>
            <person name="Zhan W."/>
            <person name="Jiang J.F."/>
            <person name="Wang Q."/>
            <person name="Zhang B."/>
            <person name="Ji P."/>
            <person name="Bell-Sakyi L."/>
            <person name="Cui X.M."/>
            <person name="Yuan T.T."/>
            <person name="Jiang B.G."/>
            <person name="Yang W.F."/>
            <person name="Lam T.T."/>
            <person name="Chang Q.C."/>
            <person name="Ding S.J."/>
            <person name="Wang X.J."/>
            <person name="Zhu J.G."/>
            <person name="Ruan X.D."/>
            <person name="Zhao L."/>
            <person name="Wei J.T."/>
            <person name="Ye R.Z."/>
            <person name="Que T.C."/>
            <person name="Du C.H."/>
            <person name="Zhou Y.H."/>
            <person name="Cheng J.X."/>
            <person name="Dai P.F."/>
            <person name="Guo W.B."/>
            <person name="Han X.H."/>
            <person name="Huang E.J."/>
            <person name="Li L.F."/>
            <person name="Wei W."/>
            <person name="Gao Y.C."/>
            <person name="Liu J.Z."/>
            <person name="Shao H.Z."/>
            <person name="Wang X."/>
            <person name="Wang C.C."/>
            <person name="Yang T.C."/>
            <person name="Huo Q.B."/>
            <person name="Li W."/>
            <person name="Chen H.Y."/>
            <person name="Chen S.E."/>
            <person name="Zhou L.G."/>
            <person name="Ni X.B."/>
            <person name="Tian J.H."/>
            <person name="Sheng Y."/>
            <person name="Liu T."/>
            <person name="Pan Y.S."/>
            <person name="Xia L.Y."/>
            <person name="Li J."/>
            <person name="Zhao F."/>
            <person name="Cao W.C."/>
        </authorList>
    </citation>
    <scope>NUCLEOTIDE SEQUENCE</scope>
    <source>
        <strain evidence="2">Rsan-2018</strain>
    </source>
</reference>
<sequence length="424" mass="46136">MNNQPEYNPYASAYPTGYDAYGTAYPAPYDPAYQQYYQGYPTGYASTTASQSTASTTVTDVREITDADYGGSSGGGGGSSGSGPAAPSGPPAVTPASTTGQPMTPVKTAPPETSTPATPHHSPTPPSTQAPAPPPGSAGAAAPMPSYSYVCTVTQPVRQNEGYLPSDGMCDYFFYDSLYKDGKNNLLGGIGALEQVVQYFIGQAPKYSKTQFGFSFAPEPLLLRVDYKDPRFNGVIDTIWDSGVSHFGFLDLYKQYTQHGHVTEALTVLKTTDRIYYSPKLSNPSSPTVDEFQLFKPCQDFGTANYDDPKVLCNVAGWTPRHPFPQLAYNLGERRSITYLTEERLAGLACEEKQYNLNLNYALAAYDVDFDHAPPCASFGFSPFGGSFNRLKVIQDVMNFFRTTYTNPKENFNCLKLSVNFNFG</sequence>
<protein>
    <submittedName>
        <fullName evidence="2">Uncharacterized protein</fullName>
    </submittedName>
</protein>
<feature type="compositionally biased region" description="Gly residues" evidence="1">
    <location>
        <begin position="71"/>
        <end position="81"/>
    </location>
</feature>
<keyword evidence="3" id="KW-1185">Reference proteome</keyword>